<accession>A0ABT0L8R9</accession>
<keyword evidence="1" id="KW-1133">Transmembrane helix</keyword>
<feature type="transmembrane region" description="Helical" evidence="1">
    <location>
        <begin position="96"/>
        <end position="115"/>
    </location>
</feature>
<keyword evidence="1" id="KW-0472">Membrane</keyword>
<reference evidence="2 3" key="1">
    <citation type="submission" date="2022-01" db="EMBL/GenBank/DDBJ databases">
        <title>Whole genome-based taxonomy of the Shewanellaceae.</title>
        <authorList>
            <person name="Martin-Rodriguez A.J."/>
        </authorList>
    </citation>
    <scope>NUCLEOTIDE SEQUENCE [LARGE SCALE GENOMIC DNA]</scope>
    <source>
        <strain evidence="2 3">DSM 17177</strain>
    </source>
</reference>
<sequence length="232" mass="26398">MNNVNPLQPLQYDLHRFLMYMLIIGAVCIFCGISIALWAQYQSNGSSVFFYRSDLLGNYSHSPYAFIYNIALMLAGFFILIAMLALYFIKLSHISLLISLAGAWLGISLFFMGIFPVNYLQLHHIATFSYLLSTLMLYFFTLTARSSHSYLCTYPVLFFSGIGFIVALILLLSLNWQALTFPSCKHSNEQACWILLMVWLRPVILLAWCFSLGFSVKHIIKTSTQSPIGHDL</sequence>
<feature type="transmembrane region" description="Helical" evidence="1">
    <location>
        <begin position="152"/>
        <end position="173"/>
    </location>
</feature>
<gene>
    <name evidence="2" type="ORF">L2764_06305</name>
</gene>
<evidence type="ECO:0000313" key="3">
    <source>
        <dbReference type="Proteomes" id="UP001203423"/>
    </source>
</evidence>
<dbReference type="Proteomes" id="UP001203423">
    <property type="component" value="Unassembled WGS sequence"/>
</dbReference>
<comment type="caution">
    <text evidence="2">The sequence shown here is derived from an EMBL/GenBank/DDBJ whole genome shotgun (WGS) entry which is preliminary data.</text>
</comment>
<keyword evidence="3" id="KW-1185">Reference proteome</keyword>
<keyword evidence="1" id="KW-0812">Transmembrane</keyword>
<organism evidence="2 3">
    <name type="scientific">Shewanella surugensis</name>
    <dbReference type="NCBI Taxonomy" id="212020"/>
    <lineage>
        <taxon>Bacteria</taxon>
        <taxon>Pseudomonadati</taxon>
        <taxon>Pseudomonadota</taxon>
        <taxon>Gammaproteobacteria</taxon>
        <taxon>Alteromonadales</taxon>
        <taxon>Shewanellaceae</taxon>
        <taxon>Shewanella</taxon>
    </lineage>
</organism>
<dbReference type="RefSeq" id="WP_248939380.1">
    <property type="nucleotide sequence ID" value="NZ_JAKIKS010000017.1"/>
</dbReference>
<protein>
    <recommendedName>
        <fullName evidence="4">DUF998 domain-containing protein</fullName>
    </recommendedName>
</protein>
<evidence type="ECO:0000313" key="2">
    <source>
        <dbReference type="EMBL" id="MCL1124098.1"/>
    </source>
</evidence>
<evidence type="ECO:0000256" key="1">
    <source>
        <dbReference type="SAM" id="Phobius"/>
    </source>
</evidence>
<name>A0ABT0L8R9_9GAMM</name>
<dbReference type="EMBL" id="JAKIKS010000017">
    <property type="protein sequence ID" value="MCL1124098.1"/>
    <property type="molecule type" value="Genomic_DNA"/>
</dbReference>
<feature type="transmembrane region" description="Helical" evidence="1">
    <location>
        <begin position="17"/>
        <end position="41"/>
    </location>
</feature>
<feature type="transmembrane region" description="Helical" evidence="1">
    <location>
        <begin position="66"/>
        <end position="89"/>
    </location>
</feature>
<evidence type="ECO:0008006" key="4">
    <source>
        <dbReference type="Google" id="ProtNLM"/>
    </source>
</evidence>
<proteinExistence type="predicted"/>
<feature type="transmembrane region" description="Helical" evidence="1">
    <location>
        <begin position="121"/>
        <end position="140"/>
    </location>
</feature>
<feature type="transmembrane region" description="Helical" evidence="1">
    <location>
        <begin position="193"/>
        <end position="216"/>
    </location>
</feature>